<dbReference type="AlphaFoldDB" id="A0AAD7ZBE0"/>
<dbReference type="EMBL" id="JASPKZ010009361">
    <property type="protein sequence ID" value="KAJ9577401.1"/>
    <property type="molecule type" value="Genomic_DNA"/>
</dbReference>
<accession>A0AAD7ZBE0</accession>
<dbReference type="Gene3D" id="3.30.160.60">
    <property type="entry name" value="Classic Zinc Finger"/>
    <property type="match status" value="3"/>
</dbReference>
<evidence type="ECO:0000256" key="1">
    <source>
        <dbReference type="PROSITE-ProRule" id="PRU00042"/>
    </source>
</evidence>
<reference evidence="4" key="1">
    <citation type="journal article" date="2023" name="IScience">
        <title>Live-bearing cockroach genome reveals convergent evolutionary mechanisms linked to viviparity in insects and beyond.</title>
        <authorList>
            <person name="Fouks B."/>
            <person name="Harrison M.C."/>
            <person name="Mikhailova A.A."/>
            <person name="Marchal E."/>
            <person name="English S."/>
            <person name="Carruthers M."/>
            <person name="Jennings E.C."/>
            <person name="Chiamaka E.L."/>
            <person name="Frigard R.A."/>
            <person name="Pippel M."/>
            <person name="Attardo G.M."/>
            <person name="Benoit J.B."/>
            <person name="Bornberg-Bauer E."/>
            <person name="Tobe S.S."/>
        </authorList>
    </citation>
    <scope>NUCLEOTIDE SEQUENCE</scope>
    <source>
        <strain evidence="4">Stay&amp;Tobe</strain>
    </source>
</reference>
<dbReference type="PANTHER" id="PTHR47222">
    <property type="entry name" value="ZINC FINGER PROTEIN 532-RELATED"/>
    <property type="match status" value="1"/>
</dbReference>
<dbReference type="InterPro" id="IPR013087">
    <property type="entry name" value="Znf_C2H2_type"/>
</dbReference>
<keyword evidence="5" id="KW-1185">Reference proteome</keyword>
<dbReference type="PROSITE" id="PS00028">
    <property type="entry name" value="ZINC_FINGER_C2H2_1"/>
    <property type="match status" value="5"/>
</dbReference>
<dbReference type="Pfam" id="PF25412">
    <property type="entry name" value="zf-C2H2_ZNF592"/>
    <property type="match status" value="1"/>
</dbReference>
<proteinExistence type="predicted"/>
<keyword evidence="1" id="KW-0862">Zinc</keyword>
<dbReference type="SUPFAM" id="SSF57667">
    <property type="entry name" value="beta-beta-alpha zinc fingers"/>
    <property type="match status" value="1"/>
</dbReference>
<feature type="region of interest" description="Disordered" evidence="2">
    <location>
        <begin position="476"/>
        <end position="507"/>
    </location>
</feature>
<feature type="compositionally biased region" description="Low complexity" evidence="2">
    <location>
        <begin position="498"/>
        <end position="507"/>
    </location>
</feature>
<dbReference type="SMART" id="SM00355">
    <property type="entry name" value="ZnF_C2H2"/>
    <property type="match status" value="11"/>
</dbReference>
<evidence type="ECO:0000256" key="2">
    <source>
        <dbReference type="SAM" id="MobiDB-lite"/>
    </source>
</evidence>
<evidence type="ECO:0000313" key="5">
    <source>
        <dbReference type="Proteomes" id="UP001233999"/>
    </source>
</evidence>
<dbReference type="PANTHER" id="PTHR47222:SF5">
    <property type="entry name" value="LOW QUALITY PROTEIN: ZINC FINGER PROTEIN 532-LIKE"/>
    <property type="match status" value="1"/>
</dbReference>
<feature type="domain" description="C2H2-type" evidence="3">
    <location>
        <begin position="35"/>
        <end position="53"/>
    </location>
</feature>
<organism evidence="4 5">
    <name type="scientific">Diploptera punctata</name>
    <name type="common">Pacific beetle cockroach</name>
    <dbReference type="NCBI Taxonomy" id="6984"/>
    <lineage>
        <taxon>Eukaryota</taxon>
        <taxon>Metazoa</taxon>
        <taxon>Ecdysozoa</taxon>
        <taxon>Arthropoda</taxon>
        <taxon>Hexapoda</taxon>
        <taxon>Insecta</taxon>
        <taxon>Pterygota</taxon>
        <taxon>Neoptera</taxon>
        <taxon>Polyneoptera</taxon>
        <taxon>Dictyoptera</taxon>
        <taxon>Blattodea</taxon>
        <taxon>Blaberoidea</taxon>
        <taxon>Blaberidae</taxon>
        <taxon>Diplopterinae</taxon>
        <taxon>Diploptera</taxon>
    </lineage>
</organism>
<protein>
    <recommendedName>
        <fullName evidence="3">C2H2-type domain-containing protein</fullName>
    </recommendedName>
</protein>
<name>A0AAD7ZBE0_DIPPU</name>
<comment type="caution">
    <text evidence="4">The sequence shown here is derived from an EMBL/GenBank/DDBJ whole genome shotgun (WGS) entry which is preliminary data.</text>
</comment>
<dbReference type="GO" id="GO:0008270">
    <property type="term" value="F:zinc ion binding"/>
    <property type="evidence" value="ECO:0007669"/>
    <property type="project" value="UniProtKB-KW"/>
</dbReference>
<reference evidence="4" key="2">
    <citation type="submission" date="2023-05" db="EMBL/GenBank/DDBJ databases">
        <authorList>
            <person name="Fouks B."/>
        </authorList>
    </citation>
    <scope>NUCLEOTIDE SEQUENCE</scope>
    <source>
        <strain evidence="4">Stay&amp;Tobe</strain>
        <tissue evidence="4">Testes</tissue>
    </source>
</reference>
<sequence>MTSAQDSVKEQLLQRALPIYTPPISDEQFSNDQLFPCKDCGDKFLLESSLIRHLDRLSVSIKYCCIFCNRTLVFYNRCRLLAHIRNHTEEQNLSEKHVPLIGREEVICGGDVEPDSLSLSPLPKEKIPLGPFTPLPVDDCGRLIQNTKKTTADAHTQIRQSVKNVELCSLQAHTRIHTQNRPYVCPECTREFELWASFSVHLVYTCFHLAKAVHFRCIFCKKILPTSVSLEVHLLTKHVKNVYKCNACPIACFSVDALKDHKQNSHNISSPVSQSYQQCQLCPEKLIPKSRIILHINEHARDSSALIYVYQCSDCNYFTPKKTDFAAHKTVCSITEKGITVLSLSSPEKNNQKVEVSIVPQKTIAPVNNNSNNHVQQKIFTPSDKNKINMNNCVKVVKLGAQGNKTTQLTLVPKNCIRTIKSVNLSKQQYRRILPKFTVDQICLTDNISTEPLLKNVGNEAGDAKKHLYLAKLTSETNGEHAKPSASAAASDSKESSSHSAATTSSASMRTFPIKANSILACPLCKTGFVSSHQQTGMPMLCSKCSKNHVLIKSANKIIIIPKDKIINAANIDSKNSNGKINIASQINKDIISVKNTYNFNNIATVEENSSSDLKNTNEPSGSSYRCHICKDLISMEWKKIEEHFAEKHSNFNLPLLSPKINKLNVPSIKSPFIVKDDKIYPKDESKIVSESYDNCNNKIYSNDEDENIEDNPIITEIKKEWDTNSDGGESIENEGFNERFFYMKRERDIPIDYDLIPSKLKKKKRSHKIAVSNTPFSSGQILPPLEDMSGDHKYQCAKCPHAEDNVESFHKHIVTHRTDKNVIQCMECGLCFVVKPSFEKHLYISHRIKDVETYMLKNNCYNDVDVSKIEEITVNDEELEIVKEMPKDLVENQCRVCREIFDTSFELNKHFRTHGMAFLLMKKRENKTP</sequence>
<gene>
    <name evidence="4" type="ORF">L9F63_006024</name>
</gene>
<keyword evidence="1" id="KW-0863">Zinc-finger</keyword>
<evidence type="ECO:0000259" key="3">
    <source>
        <dbReference type="PROSITE" id="PS50157"/>
    </source>
</evidence>
<dbReference type="InterPro" id="IPR057356">
    <property type="entry name" value="Znf-C2H2_ZNF592"/>
</dbReference>
<keyword evidence="1" id="KW-0479">Metal-binding</keyword>
<dbReference type="Proteomes" id="UP001233999">
    <property type="component" value="Unassembled WGS sequence"/>
</dbReference>
<dbReference type="PROSITE" id="PS50157">
    <property type="entry name" value="ZINC_FINGER_C2H2_2"/>
    <property type="match status" value="2"/>
</dbReference>
<evidence type="ECO:0000313" key="4">
    <source>
        <dbReference type="EMBL" id="KAJ9577401.1"/>
    </source>
</evidence>
<feature type="domain" description="C2H2-type" evidence="3">
    <location>
        <begin position="893"/>
        <end position="915"/>
    </location>
</feature>
<dbReference type="InterPro" id="IPR045914">
    <property type="entry name" value="Zn532-like"/>
</dbReference>
<dbReference type="InterPro" id="IPR036236">
    <property type="entry name" value="Znf_C2H2_sf"/>
</dbReference>